<keyword evidence="13" id="KW-1133">Transmembrane helix</keyword>
<evidence type="ECO:0000256" key="4">
    <source>
        <dbReference type="ARBA" id="ARBA00022490"/>
    </source>
</evidence>
<comment type="catalytic activity">
    <reaction evidence="7">
        <text>UDP-sugar + H2O = UMP + alpha-D-aldose 1-phosphate.</text>
        <dbReference type="EC" id="3.6.1.45"/>
    </reaction>
</comment>
<comment type="subcellular location">
    <subcellularLocation>
        <location evidence="2">Cytoplasm</location>
    </subcellularLocation>
</comment>
<evidence type="ECO:0000256" key="10">
    <source>
        <dbReference type="ARBA" id="ARBA00071467"/>
    </source>
</evidence>
<comment type="function">
    <text evidence="8">Hydrolyzes UDP-glucose to glucose 1-phosphate and UMP and ADP-ribose to ribose 5-phosphate and AMP. The physiological substrate is probably UDP-glucose. Poor activity on other substrates such as ADP-glucose, CDP-glucose, GDP-glucose and GDP-mannose.</text>
</comment>
<feature type="transmembrane region" description="Helical" evidence="13">
    <location>
        <begin position="232"/>
        <end position="254"/>
    </location>
</feature>
<keyword evidence="6" id="KW-0460">Magnesium</keyword>
<sequence length="572" mass="63191">MDSVTPHSGLPGLNANVPEKPHDGHSIDEALELAGFGKVQIGLSVLSGVSMMTVVTEAVGMSIILPVSQCDLDFSAWEKGILAGSMLLESPKFLMSQGRNEEALGILKNVYRINQRTENADGYKVTTLRLDPEDTITREQNDHTTVGMFKSVVKQTLPIMKLPLLVYFVICCIHTMGAFAIYGGLGLWFPDIMNHIFAADSTAQGRTVCDVLQRNGTHGIEAELCTDETETFLYTMMSGVMNIIQSLVVSLLLGKIDVRTMTIVNFTLAGIWGVSLQFVTNSYAVGILFCLKIVSAGYCIVLGNPTCFWSSAVRNRAFPQVFKRFIMNNITNIHYGPLPADSPYVKPFRFHYTQNGKEKSWDLLKVHDSVSIVIFNVTRKKLVFVKQFRPAVYHGIISSDGVEPGNIDMAKYPPEIAVTMELCAGIIDKPISIVEIAREEILEECGYDIPADRIEEIIRYRSGVGTSGAEQTLFYAEVTDADKVPAAGGGVDDEIIDVVEYSLEEARKLTEKGTIRIGHVVRDDLCSDEEHVLRDVMRAGNDDTQCHTRENVSIVTLSSYVCLSAILHRSER</sequence>
<keyword evidence="13" id="KW-0472">Membrane</keyword>
<evidence type="ECO:0000256" key="6">
    <source>
        <dbReference type="ARBA" id="ARBA00022842"/>
    </source>
</evidence>
<dbReference type="PROSITE" id="PS51462">
    <property type="entry name" value="NUDIX"/>
    <property type="match status" value="1"/>
</dbReference>
<feature type="transmembrane region" description="Helical" evidence="13">
    <location>
        <begin position="164"/>
        <end position="185"/>
    </location>
</feature>
<dbReference type="PANTHER" id="PTHR11839">
    <property type="entry name" value="UDP/ADP-SUGAR PYROPHOSPHATASE"/>
    <property type="match status" value="1"/>
</dbReference>
<dbReference type="InterPro" id="IPR015797">
    <property type="entry name" value="NUDIX_hydrolase-like_dom_sf"/>
</dbReference>
<evidence type="ECO:0000256" key="1">
    <source>
        <dbReference type="ARBA" id="ARBA00001946"/>
    </source>
</evidence>
<feature type="transmembrane region" description="Helical" evidence="13">
    <location>
        <begin position="266"/>
        <end position="289"/>
    </location>
</feature>
<organism evidence="15 16">
    <name type="scientific">Anopheles culicifacies</name>
    <dbReference type="NCBI Taxonomy" id="139723"/>
    <lineage>
        <taxon>Eukaryota</taxon>
        <taxon>Metazoa</taxon>
        <taxon>Ecdysozoa</taxon>
        <taxon>Arthropoda</taxon>
        <taxon>Hexapoda</taxon>
        <taxon>Insecta</taxon>
        <taxon>Pterygota</taxon>
        <taxon>Neoptera</taxon>
        <taxon>Endopterygota</taxon>
        <taxon>Diptera</taxon>
        <taxon>Nematocera</taxon>
        <taxon>Culicoidea</taxon>
        <taxon>Culicidae</taxon>
        <taxon>Anophelinae</taxon>
        <taxon>Anopheles</taxon>
        <taxon>culicifacies species complex</taxon>
    </lineage>
</organism>
<proteinExistence type="predicted"/>
<dbReference type="SUPFAM" id="SSF55811">
    <property type="entry name" value="Nudix"/>
    <property type="match status" value="1"/>
</dbReference>
<dbReference type="PANTHER" id="PTHR11839:SF15">
    <property type="entry name" value="URIDINE DIPHOSPHATE GLUCOSE PYROPHOSPHATASE NUDT14"/>
    <property type="match status" value="1"/>
</dbReference>
<evidence type="ECO:0000259" key="14">
    <source>
        <dbReference type="PROSITE" id="PS51462"/>
    </source>
</evidence>
<comment type="subunit">
    <text evidence="3">Homodimer.</text>
</comment>
<feature type="region of interest" description="Disordered" evidence="12">
    <location>
        <begin position="1"/>
        <end position="22"/>
    </location>
</feature>
<evidence type="ECO:0000256" key="8">
    <source>
        <dbReference type="ARBA" id="ARBA00054674"/>
    </source>
</evidence>
<protein>
    <recommendedName>
        <fullName evidence="10">Uridine diphosphate glucose pyrophosphatase NUDT14</fullName>
        <ecNumber evidence="9">3.6.1.45</ecNumber>
    </recommendedName>
    <alternativeName>
        <fullName evidence="11">Nucleoside diphosphate-linked moiety X motif 14</fullName>
    </alternativeName>
</protein>
<evidence type="ECO:0000256" key="11">
    <source>
        <dbReference type="ARBA" id="ARBA00080475"/>
    </source>
</evidence>
<keyword evidence="13" id="KW-0812">Transmembrane</keyword>
<dbReference type="GO" id="GO:0019693">
    <property type="term" value="P:ribose phosphate metabolic process"/>
    <property type="evidence" value="ECO:0007669"/>
    <property type="project" value="TreeGrafter"/>
</dbReference>
<dbReference type="GO" id="GO:0046872">
    <property type="term" value="F:metal ion binding"/>
    <property type="evidence" value="ECO:0007669"/>
    <property type="project" value="InterPro"/>
</dbReference>
<dbReference type="VEuPathDB" id="VectorBase:ACUA008407"/>
<keyword evidence="4" id="KW-0963">Cytoplasm</keyword>
<keyword evidence="5" id="KW-0378">Hydrolase</keyword>
<evidence type="ECO:0000256" key="3">
    <source>
        <dbReference type="ARBA" id="ARBA00011738"/>
    </source>
</evidence>
<dbReference type="Proteomes" id="UP000075883">
    <property type="component" value="Unassembled WGS sequence"/>
</dbReference>
<dbReference type="Gene3D" id="1.20.1250.20">
    <property type="entry name" value="MFS general substrate transporter like domains"/>
    <property type="match status" value="1"/>
</dbReference>
<dbReference type="SUPFAM" id="SSF103473">
    <property type="entry name" value="MFS general substrate transporter"/>
    <property type="match status" value="1"/>
</dbReference>
<evidence type="ECO:0000256" key="2">
    <source>
        <dbReference type="ARBA" id="ARBA00004496"/>
    </source>
</evidence>
<dbReference type="InterPro" id="IPR000086">
    <property type="entry name" value="NUDIX_hydrolase_dom"/>
</dbReference>
<evidence type="ECO:0000256" key="7">
    <source>
        <dbReference type="ARBA" id="ARBA00051086"/>
    </source>
</evidence>
<dbReference type="Gene3D" id="3.90.79.10">
    <property type="entry name" value="Nucleoside Triphosphate Pyrophosphohydrolase"/>
    <property type="match status" value="1"/>
</dbReference>
<evidence type="ECO:0000256" key="9">
    <source>
        <dbReference type="ARBA" id="ARBA00066480"/>
    </source>
</evidence>
<evidence type="ECO:0000313" key="16">
    <source>
        <dbReference type="Proteomes" id="UP000075883"/>
    </source>
</evidence>
<dbReference type="FunFam" id="3.90.79.10:FF:000035">
    <property type="entry name" value="Uridine diphosphate glucose pyrophosphatase"/>
    <property type="match status" value="1"/>
</dbReference>
<dbReference type="NCBIfam" id="TIGR00052">
    <property type="entry name" value="nudix-type nucleoside diphosphatase, YffH/AdpP family"/>
    <property type="match status" value="1"/>
</dbReference>
<reference evidence="15" key="2">
    <citation type="submission" date="2020-05" db="UniProtKB">
        <authorList>
            <consortium name="EnsemblMetazoa"/>
        </authorList>
    </citation>
    <scope>IDENTIFICATION</scope>
    <source>
        <strain evidence="15">A-37</strain>
    </source>
</reference>
<dbReference type="GO" id="GO:0008768">
    <property type="term" value="F:UDP-sugar diphosphatase activity"/>
    <property type="evidence" value="ECO:0007669"/>
    <property type="project" value="UniProtKB-EC"/>
</dbReference>
<evidence type="ECO:0000256" key="5">
    <source>
        <dbReference type="ARBA" id="ARBA00022801"/>
    </source>
</evidence>
<evidence type="ECO:0000313" key="15">
    <source>
        <dbReference type="EnsemblMetazoa" id="ACUA008407-PA"/>
    </source>
</evidence>
<dbReference type="InterPro" id="IPR004385">
    <property type="entry name" value="NDP_pyrophosphatase"/>
</dbReference>
<reference evidence="16" key="1">
    <citation type="submission" date="2013-09" db="EMBL/GenBank/DDBJ databases">
        <title>The Genome Sequence of Anopheles culicifacies species A.</title>
        <authorList>
            <consortium name="The Broad Institute Genomics Platform"/>
            <person name="Neafsey D.E."/>
            <person name="Besansky N."/>
            <person name="Howell P."/>
            <person name="Walton C."/>
            <person name="Young S.K."/>
            <person name="Zeng Q."/>
            <person name="Gargeya S."/>
            <person name="Fitzgerald M."/>
            <person name="Haas B."/>
            <person name="Abouelleil A."/>
            <person name="Allen A.W."/>
            <person name="Alvarado L."/>
            <person name="Arachchi H.M."/>
            <person name="Berlin A.M."/>
            <person name="Chapman S.B."/>
            <person name="Gainer-Dewar J."/>
            <person name="Goldberg J."/>
            <person name="Griggs A."/>
            <person name="Gujja S."/>
            <person name="Hansen M."/>
            <person name="Howarth C."/>
            <person name="Imamovic A."/>
            <person name="Ireland A."/>
            <person name="Larimer J."/>
            <person name="McCowan C."/>
            <person name="Murphy C."/>
            <person name="Pearson M."/>
            <person name="Poon T.W."/>
            <person name="Priest M."/>
            <person name="Roberts A."/>
            <person name="Saif S."/>
            <person name="Shea T."/>
            <person name="Sisk P."/>
            <person name="Sykes S."/>
            <person name="Wortman J."/>
            <person name="Nusbaum C."/>
            <person name="Birren B."/>
        </authorList>
    </citation>
    <scope>NUCLEOTIDE SEQUENCE [LARGE SCALE GENOMIC DNA]</scope>
    <source>
        <strain evidence="16">A-37</strain>
    </source>
</reference>
<dbReference type="EnsemblMetazoa" id="ACUA008407-RA">
    <property type="protein sequence ID" value="ACUA008407-PA"/>
    <property type="gene ID" value="ACUA008407"/>
</dbReference>
<dbReference type="EMBL" id="AXCM01000270">
    <property type="status" value="NOT_ANNOTATED_CDS"/>
    <property type="molecule type" value="Genomic_DNA"/>
</dbReference>
<dbReference type="GO" id="GO:0006753">
    <property type="term" value="P:nucleoside phosphate metabolic process"/>
    <property type="evidence" value="ECO:0007669"/>
    <property type="project" value="TreeGrafter"/>
</dbReference>
<comment type="cofactor">
    <cofactor evidence="1">
        <name>Mg(2+)</name>
        <dbReference type="ChEBI" id="CHEBI:18420"/>
    </cofactor>
</comment>
<evidence type="ECO:0000256" key="13">
    <source>
        <dbReference type="SAM" id="Phobius"/>
    </source>
</evidence>
<dbReference type="AlphaFoldDB" id="A0A182M3A8"/>
<dbReference type="STRING" id="139723.A0A182M3A8"/>
<dbReference type="InterPro" id="IPR036259">
    <property type="entry name" value="MFS_trans_sf"/>
</dbReference>
<evidence type="ECO:0000256" key="12">
    <source>
        <dbReference type="SAM" id="MobiDB-lite"/>
    </source>
</evidence>
<feature type="domain" description="Nudix hydrolase" evidence="14">
    <location>
        <begin position="365"/>
        <end position="523"/>
    </location>
</feature>
<dbReference type="CDD" id="cd18887">
    <property type="entry name" value="NUDIX_UGPPase_Nudt14"/>
    <property type="match status" value="1"/>
</dbReference>
<dbReference type="EC" id="3.6.1.45" evidence="9"/>
<dbReference type="GO" id="GO:0005737">
    <property type="term" value="C:cytoplasm"/>
    <property type="evidence" value="ECO:0007669"/>
    <property type="project" value="UniProtKB-SubCell"/>
</dbReference>
<keyword evidence="16" id="KW-1185">Reference proteome</keyword>
<accession>A0A182M3A8</accession>
<name>A0A182M3A8_9DIPT</name>